<accession>A0AAW0TEN0</accession>
<dbReference type="AlphaFoldDB" id="A0AAW0TEN0"/>
<evidence type="ECO:0000313" key="3">
    <source>
        <dbReference type="Proteomes" id="UP001487740"/>
    </source>
</evidence>
<evidence type="ECO:0000313" key="2">
    <source>
        <dbReference type="EMBL" id="KAK8385917.1"/>
    </source>
</evidence>
<comment type="caution">
    <text evidence="2">The sequence shown here is derived from an EMBL/GenBank/DDBJ whole genome shotgun (WGS) entry which is preliminary data.</text>
</comment>
<proteinExistence type="predicted"/>
<reference evidence="2 3" key="1">
    <citation type="submission" date="2023-03" db="EMBL/GenBank/DDBJ databases">
        <title>High-quality genome of Scylla paramamosain provides insights in environmental adaptation.</title>
        <authorList>
            <person name="Zhang L."/>
        </authorList>
    </citation>
    <scope>NUCLEOTIDE SEQUENCE [LARGE SCALE GENOMIC DNA]</scope>
    <source>
        <strain evidence="2">LZ_2023a</strain>
        <tissue evidence="2">Muscle</tissue>
    </source>
</reference>
<evidence type="ECO:0000256" key="1">
    <source>
        <dbReference type="SAM" id="MobiDB-lite"/>
    </source>
</evidence>
<sequence length="132" mass="13904">MLPPPPARVFLGRAILGTSPAPPPPPSPAPPHHLATLTPCSSGPRSPLLPGYDNDVCLYDGLGGHVNKAEETRSDGVAVPRGRRGEPLVIPGPKRGRARSHTPGDEAGGTHASLDLQVEEEEEHERQQLGVE</sequence>
<name>A0AAW0TEN0_SCYPA</name>
<feature type="region of interest" description="Disordered" evidence="1">
    <location>
        <begin position="72"/>
        <end position="132"/>
    </location>
</feature>
<keyword evidence="3" id="KW-1185">Reference proteome</keyword>
<dbReference type="Proteomes" id="UP001487740">
    <property type="component" value="Unassembled WGS sequence"/>
</dbReference>
<organism evidence="2 3">
    <name type="scientific">Scylla paramamosain</name>
    <name type="common">Mud crab</name>
    <dbReference type="NCBI Taxonomy" id="85552"/>
    <lineage>
        <taxon>Eukaryota</taxon>
        <taxon>Metazoa</taxon>
        <taxon>Ecdysozoa</taxon>
        <taxon>Arthropoda</taxon>
        <taxon>Crustacea</taxon>
        <taxon>Multicrustacea</taxon>
        <taxon>Malacostraca</taxon>
        <taxon>Eumalacostraca</taxon>
        <taxon>Eucarida</taxon>
        <taxon>Decapoda</taxon>
        <taxon>Pleocyemata</taxon>
        <taxon>Brachyura</taxon>
        <taxon>Eubrachyura</taxon>
        <taxon>Portunoidea</taxon>
        <taxon>Portunidae</taxon>
        <taxon>Portuninae</taxon>
        <taxon>Scylla</taxon>
    </lineage>
</organism>
<dbReference type="EMBL" id="JARAKH010000031">
    <property type="protein sequence ID" value="KAK8385917.1"/>
    <property type="molecule type" value="Genomic_DNA"/>
</dbReference>
<feature type="compositionally biased region" description="Pro residues" evidence="1">
    <location>
        <begin position="20"/>
        <end position="31"/>
    </location>
</feature>
<gene>
    <name evidence="2" type="ORF">O3P69_010578</name>
</gene>
<feature type="region of interest" description="Disordered" evidence="1">
    <location>
        <begin position="13"/>
        <end position="41"/>
    </location>
</feature>
<protein>
    <submittedName>
        <fullName evidence="2">Uncharacterized protein</fullName>
    </submittedName>
</protein>